<keyword evidence="3" id="KW-0238">DNA-binding</keyword>
<evidence type="ECO:0000256" key="2">
    <source>
        <dbReference type="ARBA" id="ARBA00022737"/>
    </source>
</evidence>
<gene>
    <name evidence="8" type="ORF">RJT34_17321</name>
</gene>
<evidence type="ECO:0000259" key="6">
    <source>
        <dbReference type="PROSITE" id="PS50090"/>
    </source>
</evidence>
<dbReference type="CDD" id="cd00167">
    <property type="entry name" value="SANT"/>
    <property type="match status" value="2"/>
</dbReference>
<evidence type="ECO:0000256" key="3">
    <source>
        <dbReference type="ARBA" id="ARBA00023125"/>
    </source>
</evidence>
<feature type="domain" description="HTH myb-type" evidence="7">
    <location>
        <begin position="65"/>
        <end position="115"/>
    </location>
</feature>
<comment type="caution">
    <text evidence="8">The sequence shown here is derived from an EMBL/GenBank/DDBJ whole genome shotgun (WGS) entry which is preliminary data.</text>
</comment>
<dbReference type="InterPro" id="IPR017930">
    <property type="entry name" value="Myb_dom"/>
</dbReference>
<dbReference type="PANTHER" id="PTHR47999:SF70">
    <property type="entry name" value="ANTHOCYANIN REGULATORY C1 PROTEIN-LIKE"/>
    <property type="match status" value="1"/>
</dbReference>
<evidence type="ECO:0000256" key="5">
    <source>
        <dbReference type="SAM" id="MobiDB-lite"/>
    </source>
</evidence>
<dbReference type="InterPro" id="IPR001005">
    <property type="entry name" value="SANT/Myb"/>
</dbReference>
<proteinExistence type="predicted"/>
<keyword evidence="2" id="KW-0677">Repeat</keyword>
<evidence type="ECO:0000256" key="1">
    <source>
        <dbReference type="ARBA" id="ARBA00004123"/>
    </source>
</evidence>
<dbReference type="SUPFAM" id="SSF46689">
    <property type="entry name" value="Homeodomain-like"/>
    <property type="match status" value="1"/>
</dbReference>
<sequence>MGRRPCCPKEINKGAWSREEDETLSKYVANHGEGKWQKVAQNAGLKRCGKSCRQRWLNYLKPGIKRGDISVDEEDMIIRLHRLLGNRWALIAKRLPGRTDNEIKNYWNTNLSKKLQKEPTISAYASYLQQKCDNEEEKSKSKEMHVAPEAPRPRRVNKAIHQYTKVLDNDSRGSYGGDHRCGTIPSPSIKVEGSSDEACFSDFLIDIDDQNQLLIADDDSNSKLVPQMEEMSHNNKVMGLSTNSPSTSSLSDLLSDKFDSLDTLLDVELKIEDGFLFWAGK</sequence>
<evidence type="ECO:0000313" key="9">
    <source>
        <dbReference type="Proteomes" id="UP001359559"/>
    </source>
</evidence>
<protein>
    <submittedName>
        <fullName evidence="8">Uncharacterized protein</fullName>
    </submittedName>
</protein>
<dbReference type="AlphaFoldDB" id="A0AAN9J8S7"/>
<evidence type="ECO:0000259" key="7">
    <source>
        <dbReference type="PROSITE" id="PS51294"/>
    </source>
</evidence>
<dbReference type="EMBL" id="JAYKXN010000004">
    <property type="protein sequence ID" value="KAK7294432.1"/>
    <property type="molecule type" value="Genomic_DNA"/>
</dbReference>
<evidence type="ECO:0000256" key="4">
    <source>
        <dbReference type="ARBA" id="ARBA00023242"/>
    </source>
</evidence>
<dbReference type="Pfam" id="PF00249">
    <property type="entry name" value="Myb_DNA-binding"/>
    <property type="match status" value="2"/>
</dbReference>
<organism evidence="8 9">
    <name type="scientific">Clitoria ternatea</name>
    <name type="common">Butterfly pea</name>
    <dbReference type="NCBI Taxonomy" id="43366"/>
    <lineage>
        <taxon>Eukaryota</taxon>
        <taxon>Viridiplantae</taxon>
        <taxon>Streptophyta</taxon>
        <taxon>Embryophyta</taxon>
        <taxon>Tracheophyta</taxon>
        <taxon>Spermatophyta</taxon>
        <taxon>Magnoliopsida</taxon>
        <taxon>eudicotyledons</taxon>
        <taxon>Gunneridae</taxon>
        <taxon>Pentapetalae</taxon>
        <taxon>rosids</taxon>
        <taxon>fabids</taxon>
        <taxon>Fabales</taxon>
        <taxon>Fabaceae</taxon>
        <taxon>Papilionoideae</taxon>
        <taxon>50 kb inversion clade</taxon>
        <taxon>NPAAA clade</taxon>
        <taxon>indigoferoid/millettioid clade</taxon>
        <taxon>Phaseoleae</taxon>
        <taxon>Clitoria</taxon>
    </lineage>
</organism>
<comment type="subcellular location">
    <subcellularLocation>
        <location evidence="1">Nucleus</location>
    </subcellularLocation>
</comment>
<dbReference type="PROSITE" id="PS51294">
    <property type="entry name" value="HTH_MYB"/>
    <property type="match status" value="2"/>
</dbReference>
<dbReference type="Proteomes" id="UP001359559">
    <property type="component" value="Unassembled WGS sequence"/>
</dbReference>
<dbReference type="PROSITE" id="PS50090">
    <property type="entry name" value="MYB_LIKE"/>
    <property type="match status" value="2"/>
</dbReference>
<evidence type="ECO:0000313" key="8">
    <source>
        <dbReference type="EMBL" id="KAK7294432.1"/>
    </source>
</evidence>
<dbReference type="PANTHER" id="PTHR47999">
    <property type="entry name" value="TRANSCRIPTION FACTOR MYB8-RELATED-RELATED"/>
    <property type="match status" value="1"/>
</dbReference>
<dbReference type="Gene3D" id="1.10.10.60">
    <property type="entry name" value="Homeodomain-like"/>
    <property type="match status" value="2"/>
</dbReference>
<name>A0AAN9J8S7_CLITE</name>
<feature type="region of interest" description="Disordered" evidence="5">
    <location>
        <begin position="134"/>
        <end position="153"/>
    </location>
</feature>
<dbReference type="FunFam" id="1.10.10.60:FF:000001">
    <property type="entry name" value="MYB-related transcription factor"/>
    <property type="match status" value="1"/>
</dbReference>
<reference evidence="8 9" key="1">
    <citation type="submission" date="2024-01" db="EMBL/GenBank/DDBJ databases">
        <title>The genomes of 5 underutilized Papilionoideae crops provide insights into root nodulation and disease resistance.</title>
        <authorList>
            <person name="Yuan L."/>
        </authorList>
    </citation>
    <scope>NUCLEOTIDE SEQUENCE [LARGE SCALE GENOMIC DNA]</scope>
    <source>
        <strain evidence="8">LY-2023</strain>
        <tissue evidence="8">Leaf</tissue>
    </source>
</reference>
<keyword evidence="9" id="KW-1185">Reference proteome</keyword>
<dbReference type="SMART" id="SM00717">
    <property type="entry name" value="SANT"/>
    <property type="match status" value="2"/>
</dbReference>
<keyword evidence="4" id="KW-0539">Nucleus</keyword>
<feature type="domain" description="HTH myb-type" evidence="7">
    <location>
        <begin position="9"/>
        <end position="64"/>
    </location>
</feature>
<dbReference type="GO" id="GO:0005634">
    <property type="term" value="C:nucleus"/>
    <property type="evidence" value="ECO:0007669"/>
    <property type="project" value="UniProtKB-SubCell"/>
</dbReference>
<dbReference type="InterPro" id="IPR015495">
    <property type="entry name" value="Myb_TF_plants"/>
</dbReference>
<accession>A0AAN9J8S7</accession>
<dbReference type="InterPro" id="IPR009057">
    <property type="entry name" value="Homeodomain-like_sf"/>
</dbReference>
<feature type="compositionally biased region" description="Basic and acidic residues" evidence="5">
    <location>
        <begin position="137"/>
        <end position="146"/>
    </location>
</feature>
<dbReference type="GO" id="GO:0003677">
    <property type="term" value="F:DNA binding"/>
    <property type="evidence" value="ECO:0007669"/>
    <property type="project" value="UniProtKB-KW"/>
</dbReference>
<feature type="domain" description="Myb-like" evidence="6">
    <location>
        <begin position="8"/>
        <end position="60"/>
    </location>
</feature>
<feature type="domain" description="Myb-like" evidence="6">
    <location>
        <begin position="61"/>
        <end position="111"/>
    </location>
</feature>